<organism evidence="2 3">
    <name type="scientific">Nannospalax galili</name>
    <name type="common">Northern Israeli blind subterranean mole rat</name>
    <name type="synonym">Spalax galili</name>
    <dbReference type="NCBI Taxonomy" id="1026970"/>
    <lineage>
        <taxon>Eukaryota</taxon>
        <taxon>Metazoa</taxon>
        <taxon>Chordata</taxon>
        <taxon>Craniata</taxon>
        <taxon>Vertebrata</taxon>
        <taxon>Euteleostomi</taxon>
        <taxon>Mammalia</taxon>
        <taxon>Eutheria</taxon>
        <taxon>Euarchontoglires</taxon>
        <taxon>Glires</taxon>
        <taxon>Rodentia</taxon>
        <taxon>Myomorpha</taxon>
        <taxon>Muroidea</taxon>
        <taxon>Spalacidae</taxon>
        <taxon>Spalacinae</taxon>
        <taxon>Nannospalax</taxon>
    </lineage>
</organism>
<feature type="compositionally biased region" description="Basic and acidic residues" evidence="1">
    <location>
        <begin position="87"/>
        <end position="100"/>
    </location>
</feature>
<dbReference type="OMA" id="PKPCTLG"/>
<name>A0A8C6R1S0_NANGA</name>
<protein>
    <submittedName>
        <fullName evidence="2">Glutamate rich 5</fullName>
    </submittedName>
</protein>
<dbReference type="AlphaFoldDB" id="A0A8C6R1S0"/>
<feature type="compositionally biased region" description="Basic and acidic residues" evidence="1">
    <location>
        <begin position="108"/>
        <end position="120"/>
    </location>
</feature>
<feature type="compositionally biased region" description="Basic and acidic residues" evidence="1">
    <location>
        <begin position="299"/>
        <end position="324"/>
    </location>
</feature>
<accession>A0A8C6R1S0</accession>
<evidence type="ECO:0000313" key="3">
    <source>
        <dbReference type="Proteomes" id="UP000694381"/>
    </source>
</evidence>
<keyword evidence="3" id="KW-1185">Reference proteome</keyword>
<feature type="compositionally biased region" description="Acidic residues" evidence="1">
    <location>
        <begin position="325"/>
        <end position="336"/>
    </location>
</feature>
<reference evidence="2" key="1">
    <citation type="submission" date="2025-08" db="UniProtKB">
        <authorList>
            <consortium name="Ensembl"/>
        </authorList>
    </citation>
    <scope>IDENTIFICATION</scope>
</reference>
<dbReference type="GeneTree" id="ENSGT00390000010783"/>
<sequence>MGCSSSALHRADDSSRFRSGEQSESCVVQPKPCTPGRESTFHGNTQKETLLLEGPKASVVPTANGVKSHHQPSPVKNVATDQSGPTKKAEPLEQQEERDSPQSGGKAAKPETEGTKRDAETGTEAQPLKGNAETEPLRTAWGRDSPGNSQAGEVMQRLGTVENVLPLETAGELPPGEATGKDKQPQSLEAIPKENNSPETLEGCQFGEKVDQQELQETPGKDEQSQLLETVLKENATPEISDRSQLVQTPVTNDPLRETPEGSRNVAESQPEETVGCRKHPAGIAEAAANMGMSRKARTVKEEQHIEGETGEKVGAEVKNKAACEGDETKEEETGDALDLSAAGDSDR</sequence>
<proteinExistence type="predicted"/>
<evidence type="ECO:0000256" key="1">
    <source>
        <dbReference type="SAM" id="MobiDB-lite"/>
    </source>
</evidence>
<dbReference type="InterPro" id="IPR027856">
    <property type="entry name" value="Glu-rich_5"/>
</dbReference>
<dbReference type="Ensembl" id="ENSNGAT00000017340.1">
    <property type="protein sequence ID" value="ENSNGAP00000011788.1"/>
    <property type="gene ID" value="ENSNGAG00000013838.1"/>
</dbReference>
<evidence type="ECO:0000313" key="2">
    <source>
        <dbReference type="Ensembl" id="ENSNGAP00000011788.1"/>
    </source>
</evidence>
<feature type="compositionally biased region" description="Polar residues" evidence="1">
    <location>
        <begin position="243"/>
        <end position="252"/>
    </location>
</feature>
<feature type="compositionally biased region" description="Basic and acidic residues" evidence="1">
    <location>
        <begin position="9"/>
        <end position="21"/>
    </location>
</feature>
<dbReference type="PANTHER" id="PTHR23006">
    <property type="entry name" value="GLUTAMATE-RICH PROTEIN 5"/>
    <property type="match status" value="1"/>
</dbReference>
<reference evidence="2" key="2">
    <citation type="submission" date="2025-09" db="UniProtKB">
        <authorList>
            <consortium name="Ensembl"/>
        </authorList>
    </citation>
    <scope>IDENTIFICATION</scope>
</reference>
<feature type="region of interest" description="Disordered" evidence="1">
    <location>
        <begin position="1"/>
        <end position="348"/>
    </location>
</feature>
<dbReference type="PANTHER" id="PTHR23006:SF0">
    <property type="entry name" value="GLUTAMATE-RICH PROTEIN 5"/>
    <property type="match status" value="1"/>
</dbReference>
<feature type="compositionally biased region" description="Low complexity" evidence="1">
    <location>
        <begin position="337"/>
        <end position="348"/>
    </location>
</feature>
<dbReference type="Proteomes" id="UP000694381">
    <property type="component" value="Unassembled WGS sequence"/>
</dbReference>